<dbReference type="PANTHER" id="PTHR10772">
    <property type="entry name" value="10 KDA HEAT SHOCK PROTEIN"/>
    <property type="match status" value="1"/>
</dbReference>
<dbReference type="CDD" id="cd00320">
    <property type="entry name" value="cpn10"/>
    <property type="match status" value="1"/>
</dbReference>
<dbReference type="GO" id="GO:0005524">
    <property type="term" value="F:ATP binding"/>
    <property type="evidence" value="ECO:0007669"/>
    <property type="project" value="InterPro"/>
</dbReference>
<dbReference type="eggNOG" id="COG0234">
    <property type="taxonomic scope" value="Bacteria"/>
</dbReference>
<dbReference type="NCBIfam" id="NF001533">
    <property type="entry name" value="PRK00364.2-4"/>
    <property type="match status" value="1"/>
</dbReference>
<evidence type="ECO:0000313" key="6">
    <source>
        <dbReference type="Proteomes" id="UP000019147"/>
    </source>
</evidence>
<reference evidence="5 6" key="1">
    <citation type="journal article" date="2014" name="Syst. Appl. Microbiol.">
        <title>Evidence for the existence of two new members of the family Chlamydiaceae and proposal of Chlamydia avium sp. nov. and Chlamydia gallinacea sp. nov.</title>
        <authorList>
            <person name="Sachse K."/>
            <person name="Laroucau K."/>
            <person name="Riege K."/>
            <person name="Wehner S."/>
            <person name="Dilcher M."/>
            <person name="Creasy H.H."/>
            <person name="Weidmann M."/>
            <person name="Myers G."/>
            <person name="Vorimore F."/>
            <person name="Vicari N."/>
            <person name="Magnino S."/>
            <person name="Liebler-Tenorio E."/>
            <person name="Ruettger A."/>
            <person name="Bavoil P.M."/>
            <person name="Hufert F.T."/>
            <person name="Rossello-Mora R."/>
            <person name="Marz M."/>
        </authorList>
    </citation>
    <scope>NUCLEOTIDE SEQUENCE [LARGE SCALE GENOMIC DNA]</scope>
    <source>
        <strain evidence="5 6">08-1274/3</strain>
    </source>
</reference>
<dbReference type="GO" id="GO:0044183">
    <property type="term" value="F:protein folding chaperone"/>
    <property type="evidence" value="ECO:0007669"/>
    <property type="project" value="InterPro"/>
</dbReference>
<keyword evidence="2 3" id="KW-0143">Chaperone</keyword>
<dbReference type="GeneID" id="81477699"/>
<dbReference type="GO" id="GO:0051087">
    <property type="term" value="F:protein-folding chaperone binding"/>
    <property type="evidence" value="ECO:0007669"/>
    <property type="project" value="TreeGrafter"/>
</dbReference>
<comment type="subcellular location">
    <subcellularLocation>
        <location evidence="3">Cytoplasm</location>
    </subcellularLocation>
</comment>
<dbReference type="InterPro" id="IPR011032">
    <property type="entry name" value="GroES-like_sf"/>
</dbReference>
<dbReference type="PROSITE" id="PS00681">
    <property type="entry name" value="CHAPERONINS_CPN10"/>
    <property type="match status" value="1"/>
</dbReference>
<dbReference type="InterPro" id="IPR037124">
    <property type="entry name" value="Chaperonin_GroES_sf"/>
</dbReference>
<comment type="subunit">
    <text evidence="3">Heptamer of 7 subunits arranged in a ring. Interacts with the chaperonin GroEL.</text>
</comment>
<proteinExistence type="inferred from homology"/>
<keyword evidence="3" id="KW-0963">Cytoplasm</keyword>
<dbReference type="KEGG" id="cgz:M787_000075"/>
<dbReference type="EMBL" id="CP015840">
    <property type="protein sequence ID" value="ANG65729.1"/>
    <property type="molecule type" value="Genomic_DNA"/>
</dbReference>
<gene>
    <name evidence="3" type="primary">groES</name>
    <name evidence="3" type="synonym">groS</name>
    <name evidence="5" type="ORF">M787_000075</name>
</gene>
<evidence type="ECO:0000256" key="2">
    <source>
        <dbReference type="ARBA" id="ARBA00023186"/>
    </source>
</evidence>
<evidence type="ECO:0000313" key="5">
    <source>
        <dbReference type="EMBL" id="ANG65729.1"/>
    </source>
</evidence>
<dbReference type="GO" id="GO:0005737">
    <property type="term" value="C:cytoplasm"/>
    <property type="evidence" value="ECO:0007669"/>
    <property type="project" value="UniProtKB-SubCell"/>
</dbReference>
<dbReference type="InterPro" id="IPR018369">
    <property type="entry name" value="Chaprnonin_Cpn10_CS"/>
</dbReference>
<comment type="function">
    <text evidence="3 4">Together with the chaperonin GroEL, plays an essential role in assisting protein folding. The GroEL-GroES system forms a nano-cage that allows encapsulation of the non-native substrate proteins and provides a physical environment optimized to promote and accelerate protein folding. GroES binds to the apical surface of the GroEL ring, thereby capping the opening of the GroEL channel.</text>
</comment>
<dbReference type="InterPro" id="IPR020818">
    <property type="entry name" value="Chaperonin_GroES"/>
</dbReference>
<name>A0A173DXT6_9CHLA</name>
<dbReference type="HAMAP" id="MF_00580">
    <property type="entry name" value="CH10"/>
    <property type="match status" value="1"/>
</dbReference>
<dbReference type="PRINTS" id="PR00297">
    <property type="entry name" value="CHAPERONIN10"/>
</dbReference>
<evidence type="ECO:0000256" key="4">
    <source>
        <dbReference type="RuleBase" id="RU000535"/>
    </source>
</evidence>
<comment type="similarity">
    <text evidence="1 3 4">Belongs to the GroES chaperonin family.</text>
</comment>
<dbReference type="RefSeq" id="WP_021828434.1">
    <property type="nucleotide sequence ID" value="NZ_CP015840.1"/>
</dbReference>
<dbReference type="NCBIfam" id="NF001531">
    <property type="entry name" value="PRK00364.2-2"/>
    <property type="match status" value="1"/>
</dbReference>
<dbReference type="FunFam" id="2.30.33.40:FF:000007">
    <property type="entry name" value="10 kDa chaperonin"/>
    <property type="match status" value="1"/>
</dbReference>
<dbReference type="GO" id="GO:0046872">
    <property type="term" value="F:metal ion binding"/>
    <property type="evidence" value="ECO:0007669"/>
    <property type="project" value="TreeGrafter"/>
</dbReference>
<organism evidence="5 6">
    <name type="scientific">Chlamydia gallinacea 08-1274/3</name>
    <dbReference type="NCBI Taxonomy" id="1143323"/>
    <lineage>
        <taxon>Bacteria</taxon>
        <taxon>Pseudomonadati</taxon>
        <taxon>Chlamydiota</taxon>
        <taxon>Chlamydiia</taxon>
        <taxon>Chlamydiales</taxon>
        <taxon>Chlamydiaceae</taxon>
        <taxon>Chlamydia/Chlamydophila group</taxon>
        <taxon>Chlamydia</taxon>
    </lineage>
</organism>
<dbReference type="STRING" id="1143323.M787_000075"/>
<accession>A0A173DXT6</accession>
<dbReference type="PANTHER" id="PTHR10772:SF58">
    <property type="entry name" value="CO-CHAPERONIN GROES"/>
    <property type="match status" value="1"/>
</dbReference>
<dbReference type="GO" id="GO:0051082">
    <property type="term" value="F:unfolded protein binding"/>
    <property type="evidence" value="ECO:0007669"/>
    <property type="project" value="TreeGrafter"/>
</dbReference>
<dbReference type="Gene3D" id="2.30.33.40">
    <property type="entry name" value="GroES chaperonin"/>
    <property type="match status" value="1"/>
</dbReference>
<dbReference type="Pfam" id="PF00166">
    <property type="entry name" value="Cpn10"/>
    <property type="match status" value="1"/>
</dbReference>
<dbReference type="OrthoDB" id="9806791at2"/>
<evidence type="ECO:0000256" key="1">
    <source>
        <dbReference type="ARBA" id="ARBA00006975"/>
    </source>
</evidence>
<dbReference type="Proteomes" id="UP000019147">
    <property type="component" value="Chromosome"/>
</dbReference>
<sequence>MSDQATTLRIKPLGDRILVKREEESSTARGGIILPDTAKKKQDRAEVLVLGSGKRDKDGNVVPFEVEVGDIVLIDKYAGQELTIDGEDYVIVPASEIMAVLK</sequence>
<protein>
    <recommendedName>
        <fullName evidence="3">Co-chaperonin GroES</fullName>
    </recommendedName>
    <alternativeName>
        <fullName evidence="3">10 kDa chaperonin</fullName>
    </alternativeName>
    <alternativeName>
        <fullName evidence="3">Chaperonin-10</fullName>
        <shortName evidence="3">Cpn10</shortName>
    </alternativeName>
</protein>
<dbReference type="AlphaFoldDB" id="A0A173DXT6"/>
<evidence type="ECO:0000256" key="3">
    <source>
        <dbReference type="HAMAP-Rule" id="MF_00580"/>
    </source>
</evidence>
<dbReference type="SUPFAM" id="SSF50129">
    <property type="entry name" value="GroES-like"/>
    <property type="match status" value="1"/>
</dbReference>
<dbReference type="SMART" id="SM00883">
    <property type="entry name" value="Cpn10"/>
    <property type="match status" value="1"/>
</dbReference>